<keyword evidence="5" id="KW-0547">Nucleotide-binding</keyword>
<keyword evidence="2" id="KW-0813">Transport</keyword>
<dbReference type="Gene3D" id="3.40.50.300">
    <property type="entry name" value="P-loop containing nucleotide triphosphate hydrolases"/>
    <property type="match status" value="2"/>
</dbReference>
<keyword evidence="6 10" id="KW-0067">ATP-binding</keyword>
<feature type="domain" description="ABC transporter" evidence="9">
    <location>
        <begin position="260"/>
        <end position="505"/>
    </location>
</feature>
<evidence type="ECO:0000313" key="11">
    <source>
        <dbReference type="Proteomes" id="UP000295758"/>
    </source>
</evidence>
<name>A0A4R7DYH8_9FIRM</name>
<dbReference type="GO" id="GO:0005524">
    <property type="term" value="F:ATP binding"/>
    <property type="evidence" value="ECO:0007669"/>
    <property type="project" value="UniProtKB-KW"/>
</dbReference>
<dbReference type="InterPro" id="IPR050107">
    <property type="entry name" value="ABC_carbohydrate_import_ATPase"/>
</dbReference>
<dbReference type="InterPro" id="IPR003593">
    <property type="entry name" value="AAA+_ATPase"/>
</dbReference>
<dbReference type="Proteomes" id="UP000295758">
    <property type="component" value="Unassembled WGS sequence"/>
</dbReference>
<protein>
    <submittedName>
        <fullName evidence="10">Nucleoside ABC transporter ATP-binding protein</fullName>
    </submittedName>
</protein>
<dbReference type="FunFam" id="3.40.50.300:FF:000127">
    <property type="entry name" value="Ribose import ATP-binding protein RbsA"/>
    <property type="match status" value="1"/>
</dbReference>
<sequence length="510" mass="57136">MAEELIRFENTRKVFPGVIANDDINLGINKGEIHAIVGENGAGKTTLLKILYGMHKPTSGDIYIKGQKVKIDNPSKAIEMGIGMVHQHFMLIPSFSIAENIVLGYEPRKKNIFTDFKKAEKITENLRAEYGLEVDPAQKVEDVSVGIQQRIEILKVLYHGADILILDEPTAVLTPQETEDLFEVIKTLVKEKNKTVIFITHKLNEVMSISDRVTVMRRGKKLKTMQTKDATKEKIAELMVGREVLLSDLDRDDKKGSVQLEVKNIKARDSRNLQAVKNVSFEVRQGEILGIAGVEGNGQSELIEVIAGLRKLEAGKIFINNQDLSNADSAEIRKNGVVHIPEDRLKNGMSKEASIAENLLMGKQYQQQFSHHKIHLDQKSVKKEAEKLIEDFDVRTPSAEVNAGSLSGGNMQKMVIAREFSFESPILLISQPTRGVDIGAIEFIHEEIMKKRNEGCAILLVSAELDEVLRLSDRILTIYEGEITGEFKNDSSLSKQEIGLYMTEKRGERH</sequence>
<comment type="caution">
    <text evidence="10">The sequence shown here is derived from an EMBL/GenBank/DDBJ whole genome shotgun (WGS) entry which is preliminary data.</text>
</comment>
<evidence type="ECO:0000259" key="9">
    <source>
        <dbReference type="PROSITE" id="PS50893"/>
    </source>
</evidence>
<dbReference type="GO" id="GO:0016887">
    <property type="term" value="F:ATP hydrolysis activity"/>
    <property type="evidence" value="ECO:0007669"/>
    <property type="project" value="InterPro"/>
</dbReference>
<evidence type="ECO:0000256" key="6">
    <source>
        <dbReference type="ARBA" id="ARBA00022840"/>
    </source>
</evidence>
<dbReference type="EMBL" id="SOAA01000030">
    <property type="protein sequence ID" value="TDS26997.1"/>
    <property type="molecule type" value="Genomic_DNA"/>
</dbReference>
<dbReference type="InterPro" id="IPR003439">
    <property type="entry name" value="ABC_transporter-like_ATP-bd"/>
</dbReference>
<evidence type="ECO:0000256" key="8">
    <source>
        <dbReference type="ARBA" id="ARBA00023136"/>
    </source>
</evidence>
<dbReference type="AlphaFoldDB" id="A0A4R7DYH8"/>
<keyword evidence="3" id="KW-1003">Cell membrane</keyword>
<dbReference type="InterPro" id="IPR027417">
    <property type="entry name" value="P-loop_NTPase"/>
</dbReference>
<dbReference type="PROSITE" id="PS50893">
    <property type="entry name" value="ABC_TRANSPORTER_2"/>
    <property type="match status" value="2"/>
</dbReference>
<evidence type="ECO:0000256" key="3">
    <source>
        <dbReference type="ARBA" id="ARBA00022475"/>
    </source>
</evidence>
<dbReference type="SUPFAM" id="SSF52540">
    <property type="entry name" value="P-loop containing nucleoside triphosphate hydrolases"/>
    <property type="match status" value="2"/>
</dbReference>
<organism evidence="10 11">
    <name type="scientific">Halanaerobium congolense</name>
    <dbReference type="NCBI Taxonomy" id="54121"/>
    <lineage>
        <taxon>Bacteria</taxon>
        <taxon>Bacillati</taxon>
        <taxon>Bacillota</taxon>
        <taxon>Clostridia</taxon>
        <taxon>Halanaerobiales</taxon>
        <taxon>Halanaerobiaceae</taxon>
        <taxon>Halanaerobium</taxon>
    </lineage>
</organism>
<evidence type="ECO:0000256" key="1">
    <source>
        <dbReference type="ARBA" id="ARBA00004202"/>
    </source>
</evidence>
<dbReference type="Pfam" id="PF00005">
    <property type="entry name" value="ABC_tran"/>
    <property type="match status" value="2"/>
</dbReference>
<reference evidence="10 11" key="1">
    <citation type="submission" date="2019-03" db="EMBL/GenBank/DDBJ databases">
        <title>Deep subsurface shale carbon reservoir microbial communities from Ohio and West Virginia, USA.</title>
        <authorList>
            <person name="Wrighton K."/>
        </authorList>
    </citation>
    <scope>NUCLEOTIDE SEQUENCE [LARGE SCALE GENOMIC DNA]</scope>
    <source>
        <strain evidence="10 11">UTICA-S4D12</strain>
    </source>
</reference>
<dbReference type="CDD" id="cd03215">
    <property type="entry name" value="ABC_Carb_Monos_II"/>
    <property type="match status" value="1"/>
</dbReference>
<keyword evidence="8" id="KW-0472">Membrane</keyword>
<comment type="subcellular location">
    <subcellularLocation>
        <location evidence="1">Cell membrane</location>
        <topology evidence="1">Peripheral membrane protein</topology>
    </subcellularLocation>
</comment>
<dbReference type="GO" id="GO:0005886">
    <property type="term" value="C:plasma membrane"/>
    <property type="evidence" value="ECO:0007669"/>
    <property type="project" value="UniProtKB-SubCell"/>
</dbReference>
<dbReference type="SMART" id="SM00382">
    <property type="entry name" value="AAA"/>
    <property type="match status" value="2"/>
</dbReference>
<dbReference type="PROSITE" id="PS00211">
    <property type="entry name" value="ABC_TRANSPORTER_1"/>
    <property type="match status" value="1"/>
</dbReference>
<dbReference type="PANTHER" id="PTHR43790:SF4">
    <property type="entry name" value="GUANOSINE IMPORT ATP-BINDING PROTEIN NUPO"/>
    <property type="match status" value="1"/>
</dbReference>
<dbReference type="InterPro" id="IPR017871">
    <property type="entry name" value="ABC_transporter-like_CS"/>
</dbReference>
<evidence type="ECO:0000256" key="4">
    <source>
        <dbReference type="ARBA" id="ARBA00022737"/>
    </source>
</evidence>
<gene>
    <name evidence="10" type="ORF">BY453_1305</name>
</gene>
<keyword evidence="4" id="KW-0677">Repeat</keyword>
<dbReference type="CDD" id="cd03216">
    <property type="entry name" value="ABC_Carb_Monos_I"/>
    <property type="match status" value="1"/>
</dbReference>
<dbReference type="PANTHER" id="PTHR43790">
    <property type="entry name" value="CARBOHYDRATE TRANSPORT ATP-BINDING PROTEIN MG119-RELATED"/>
    <property type="match status" value="1"/>
</dbReference>
<evidence type="ECO:0000256" key="5">
    <source>
        <dbReference type="ARBA" id="ARBA00022741"/>
    </source>
</evidence>
<feature type="domain" description="ABC transporter" evidence="9">
    <location>
        <begin position="6"/>
        <end position="243"/>
    </location>
</feature>
<keyword evidence="7" id="KW-1278">Translocase</keyword>
<accession>A0A4R7DYH8</accession>
<evidence type="ECO:0000313" key="10">
    <source>
        <dbReference type="EMBL" id="TDS26997.1"/>
    </source>
</evidence>
<evidence type="ECO:0000256" key="7">
    <source>
        <dbReference type="ARBA" id="ARBA00022967"/>
    </source>
</evidence>
<dbReference type="RefSeq" id="WP_133618370.1">
    <property type="nucleotide sequence ID" value="NZ_SOAA01000030.1"/>
</dbReference>
<proteinExistence type="predicted"/>
<evidence type="ECO:0000256" key="2">
    <source>
        <dbReference type="ARBA" id="ARBA00022448"/>
    </source>
</evidence>